<dbReference type="EMBL" id="JATAAI010000016">
    <property type="protein sequence ID" value="KAK1740341.1"/>
    <property type="molecule type" value="Genomic_DNA"/>
</dbReference>
<dbReference type="AlphaFoldDB" id="A0AAD8Y7T7"/>
<dbReference type="Gene3D" id="3.30.70.330">
    <property type="match status" value="1"/>
</dbReference>
<evidence type="ECO:0000256" key="3">
    <source>
        <dbReference type="SAM" id="MobiDB-lite"/>
    </source>
</evidence>
<name>A0AAD8Y7T7_9STRA</name>
<evidence type="ECO:0000313" key="6">
    <source>
        <dbReference type="Proteomes" id="UP001224775"/>
    </source>
</evidence>
<dbReference type="PROSITE" id="PS50102">
    <property type="entry name" value="RRM"/>
    <property type="match status" value="1"/>
</dbReference>
<proteinExistence type="predicted"/>
<dbReference type="Proteomes" id="UP001224775">
    <property type="component" value="Unassembled WGS sequence"/>
</dbReference>
<reference evidence="5" key="1">
    <citation type="submission" date="2023-06" db="EMBL/GenBank/DDBJ databases">
        <title>Survivors Of The Sea: Transcriptome response of Skeletonema marinoi to long-term dormancy.</title>
        <authorList>
            <person name="Pinder M.I.M."/>
            <person name="Kourtchenko O."/>
            <person name="Robertson E.K."/>
            <person name="Larsson T."/>
            <person name="Maumus F."/>
            <person name="Osuna-Cruz C.M."/>
            <person name="Vancaester E."/>
            <person name="Stenow R."/>
            <person name="Vandepoele K."/>
            <person name="Ploug H."/>
            <person name="Bruchert V."/>
            <person name="Godhe A."/>
            <person name="Topel M."/>
        </authorList>
    </citation>
    <scope>NUCLEOTIDE SEQUENCE</scope>
    <source>
        <strain evidence="5">R05AC</strain>
    </source>
</reference>
<comment type="caution">
    <text evidence="5">The sequence shown here is derived from an EMBL/GenBank/DDBJ whole genome shotgun (WGS) entry which is preliminary data.</text>
</comment>
<keyword evidence="6" id="KW-1185">Reference proteome</keyword>
<dbReference type="InterPro" id="IPR012677">
    <property type="entry name" value="Nucleotide-bd_a/b_plait_sf"/>
</dbReference>
<feature type="region of interest" description="Disordered" evidence="3">
    <location>
        <begin position="91"/>
        <end position="112"/>
    </location>
</feature>
<accession>A0AAD8Y7T7</accession>
<dbReference type="PANTHER" id="PTHR23236:SF104">
    <property type="entry name" value="GALECTIN"/>
    <property type="match status" value="1"/>
</dbReference>
<dbReference type="InterPro" id="IPR011723">
    <property type="entry name" value="Znf/thioredoxin_put"/>
</dbReference>
<feature type="compositionally biased region" description="Low complexity" evidence="3">
    <location>
        <begin position="91"/>
        <end position="104"/>
    </location>
</feature>
<dbReference type="InterPro" id="IPR000504">
    <property type="entry name" value="RRM_dom"/>
</dbReference>
<dbReference type="GO" id="GO:0003723">
    <property type="term" value="F:RNA binding"/>
    <property type="evidence" value="ECO:0007669"/>
    <property type="project" value="UniProtKB-UniRule"/>
</dbReference>
<protein>
    <recommendedName>
        <fullName evidence="4">RRM domain-containing protein</fullName>
    </recommendedName>
</protein>
<evidence type="ECO:0000313" key="5">
    <source>
        <dbReference type="EMBL" id="KAK1740341.1"/>
    </source>
</evidence>
<dbReference type="Pfam" id="PF00076">
    <property type="entry name" value="RRM_1"/>
    <property type="match status" value="1"/>
</dbReference>
<dbReference type="SMART" id="SM00360">
    <property type="entry name" value="RRM"/>
    <property type="match status" value="1"/>
</dbReference>
<dbReference type="InterPro" id="IPR035979">
    <property type="entry name" value="RBD_domain_sf"/>
</dbReference>
<evidence type="ECO:0000256" key="2">
    <source>
        <dbReference type="PROSITE-ProRule" id="PRU00176"/>
    </source>
</evidence>
<dbReference type="PANTHER" id="PTHR23236">
    <property type="entry name" value="EUKARYOTIC TRANSLATION INITIATION FACTOR 4B/4H"/>
    <property type="match status" value="1"/>
</dbReference>
<feature type="domain" description="RRM" evidence="4">
    <location>
        <begin position="231"/>
        <end position="309"/>
    </location>
</feature>
<organism evidence="5 6">
    <name type="scientific">Skeletonema marinoi</name>
    <dbReference type="NCBI Taxonomy" id="267567"/>
    <lineage>
        <taxon>Eukaryota</taxon>
        <taxon>Sar</taxon>
        <taxon>Stramenopiles</taxon>
        <taxon>Ochrophyta</taxon>
        <taxon>Bacillariophyta</taxon>
        <taxon>Coscinodiscophyceae</taxon>
        <taxon>Thalassiosirophycidae</taxon>
        <taxon>Thalassiosirales</taxon>
        <taxon>Skeletonemataceae</taxon>
        <taxon>Skeletonema</taxon>
        <taxon>Skeletonema marinoi-dohrnii complex</taxon>
    </lineage>
</organism>
<dbReference type="NCBIfam" id="TIGR02098">
    <property type="entry name" value="MJ0042_CXXC"/>
    <property type="match status" value="1"/>
</dbReference>
<gene>
    <name evidence="5" type="ORF">QTG54_009291</name>
</gene>
<evidence type="ECO:0000256" key="1">
    <source>
        <dbReference type="ARBA" id="ARBA00022884"/>
    </source>
</evidence>
<evidence type="ECO:0000259" key="4">
    <source>
        <dbReference type="PROSITE" id="PS50102"/>
    </source>
</evidence>
<sequence>TNHLFSLELHSSQHTQSTKPNSALNRPNDDYIFTIIQQQPSIMKTSTVAITIFLSAVSSSCSAFSTSSVVTTTSKSSLIHRTILFQETTTTEAATTASTPTTDTPKIDNTPDWDVKQHLYSTETSSSTSVTVGADGSTSSTAPSSLPLPSTYITCGQCKSLFAIAEEDLGTRGKGCRVKCTVCDNSWYQSRDRLLKIPADSHVMLPQAQSNLDRIARNLAQDLDPAYMGVSKLYVGNLDFSTGPDDLKSFFEANGCEKVCDVSVISGPDGRSRGFAFVTFYDVEDGQKGLACNGKECNGRELAVREPNN</sequence>
<feature type="non-terminal residue" evidence="5">
    <location>
        <position position="1"/>
    </location>
</feature>
<dbReference type="SUPFAM" id="SSF54928">
    <property type="entry name" value="RNA-binding domain, RBD"/>
    <property type="match status" value="1"/>
</dbReference>
<keyword evidence="1 2" id="KW-0694">RNA-binding</keyword>